<dbReference type="CDD" id="cd04465">
    <property type="entry name" value="S1_RPS1_repeat_ec2_hs2"/>
    <property type="match status" value="1"/>
</dbReference>
<keyword evidence="2" id="KW-0689">Ribosomal protein</keyword>
<feature type="domain" description="S1 motif" evidence="4">
    <location>
        <begin position="173"/>
        <end position="221"/>
    </location>
</feature>
<evidence type="ECO:0000256" key="1">
    <source>
        <dbReference type="ARBA" id="ARBA00006767"/>
    </source>
</evidence>
<dbReference type="EMBL" id="BARS01054095">
    <property type="protein sequence ID" value="GAG45553.1"/>
    <property type="molecule type" value="Genomic_DNA"/>
</dbReference>
<comment type="caution">
    <text evidence="5">The sequence shown here is derived from an EMBL/GenBank/DDBJ whole genome shotgun (WGS) entry which is preliminary data.</text>
</comment>
<evidence type="ECO:0000256" key="3">
    <source>
        <dbReference type="ARBA" id="ARBA00023274"/>
    </source>
</evidence>
<dbReference type="InterPro" id="IPR003029">
    <property type="entry name" value="S1_domain"/>
</dbReference>
<dbReference type="PRINTS" id="PR00681">
    <property type="entry name" value="RIBOSOMALS1"/>
</dbReference>
<dbReference type="InterPro" id="IPR035104">
    <property type="entry name" value="Ribosomal_protein_S1-like"/>
</dbReference>
<dbReference type="GO" id="GO:0005737">
    <property type="term" value="C:cytoplasm"/>
    <property type="evidence" value="ECO:0007669"/>
    <property type="project" value="UniProtKB-ARBA"/>
</dbReference>
<evidence type="ECO:0000313" key="5">
    <source>
        <dbReference type="EMBL" id="GAG45553.1"/>
    </source>
</evidence>
<proteinExistence type="inferred from homology"/>
<evidence type="ECO:0000259" key="4">
    <source>
        <dbReference type="PROSITE" id="PS50126"/>
    </source>
</evidence>
<comment type="similarity">
    <text evidence="1">Belongs to the bacterial ribosomal protein bS1 family.</text>
</comment>
<dbReference type="PANTHER" id="PTHR10724">
    <property type="entry name" value="30S RIBOSOMAL PROTEIN S1"/>
    <property type="match status" value="1"/>
</dbReference>
<feature type="non-terminal residue" evidence="5">
    <location>
        <position position="221"/>
    </location>
</feature>
<organism evidence="5">
    <name type="scientific">marine sediment metagenome</name>
    <dbReference type="NCBI Taxonomy" id="412755"/>
    <lineage>
        <taxon>unclassified sequences</taxon>
        <taxon>metagenomes</taxon>
        <taxon>ecological metagenomes</taxon>
    </lineage>
</organism>
<dbReference type="InterPro" id="IPR012340">
    <property type="entry name" value="NA-bd_OB-fold"/>
</dbReference>
<dbReference type="PANTHER" id="PTHR10724:SF7">
    <property type="entry name" value="SMALL RIBOSOMAL SUBUNIT PROTEIN BS1C"/>
    <property type="match status" value="1"/>
</dbReference>
<reference evidence="5" key="1">
    <citation type="journal article" date="2014" name="Front. Microbiol.">
        <title>High frequency of phylogenetically diverse reductive dehalogenase-homologous genes in deep subseafloor sedimentary metagenomes.</title>
        <authorList>
            <person name="Kawai M."/>
            <person name="Futagami T."/>
            <person name="Toyoda A."/>
            <person name="Takaki Y."/>
            <person name="Nishi S."/>
            <person name="Hori S."/>
            <person name="Arai W."/>
            <person name="Tsubouchi T."/>
            <person name="Morono Y."/>
            <person name="Uchiyama I."/>
            <person name="Ito T."/>
            <person name="Fujiyama A."/>
            <person name="Inagaki F."/>
            <person name="Takami H."/>
        </authorList>
    </citation>
    <scope>NUCLEOTIDE SEQUENCE</scope>
    <source>
        <strain evidence="5">Expedition CK06-06</strain>
    </source>
</reference>
<dbReference type="Pfam" id="PF00575">
    <property type="entry name" value="S1"/>
    <property type="match status" value="3"/>
</dbReference>
<feature type="non-terminal residue" evidence="5">
    <location>
        <position position="1"/>
    </location>
</feature>
<feature type="domain" description="S1 motif" evidence="4">
    <location>
        <begin position="88"/>
        <end position="156"/>
    </location>
</feature>
<accession>X0YA14</accession>
<dbReference type="SUPFAM" id="SSF50249">
    <property type="entry name" value="Nucleic acid-binding proteins"/>
    <property type="match status" value="3"/>
</dbReference>
<dbReference type="GO" id="GO:1990904">
    <property type="term" value="C:ribonucleoprotein complex"/>
    <property type="evidence" value="ECO:0007669"/>
    <property type="project" value="UniProtKB-KW"/>
</dbReference>
<dbReference type="FunFam" id="2.40.50.140:FF:000051">
    <property type="entry name" value="RNA-binding transcriptional accessory protein"/>
    <property type="match status" value="1"/>
</dbReference>
<keyword evidence="3" id="KW-0687">Ribonucleoprotein</keyword>
<dbReference type="PROSITE" id="PS50126">
    <property type="entry name" value="S1"/>
    <property type="match status" value="3"/>
</dbReference>
<dbReference type="Gene3D" id="2.40.50.140">
    <property type="entry name" value="Nucleic acid-binding proteins"/>
    <property type="match status" value="3"/>
</dbReference>
<dbReference type="CDD" id="cd05688">
    <property type="entry name" value="S1_RPS1_repeat_ec3"/>
    <property type="match status" value="1"/>
</dbReference>
<feature type="domain" description="S1 motif" evidence="4">
    <location>
        <begin position="1"/>
        <end position="69"/>
    </location>
</feature>
<dbReference type="InterPro" id="IPR050437">
    <property type="entry name" value="Ribos_protein_bS1-like"/>
</dbReference>
<dbReference type="AlphaFoldDB" id="X0YA14"/>
<sequence>EVTGYNRGGLLVQLNELQGFVPASQLANSPNHLEYEERMAELASQVGDDLSLKIVELDKDRSRLILSERAAMSNQERRARLLAELCEGDIRRGRVTNLCSFGAFVDLGGVEGLIHISEMSWGRVGYPSDVLQSGDEVEVYVINVDREEKKISLSLRRLQPDPWTTVEERYQVSQLVKGTITNVVSFGAFARIEEGLEGLIHISELAEGNFLHPRNVVKEGD</sequence>
<gene>
    <name evidence="5" type="ORF">S01H1_80153</name>
</gene>
<dbReference type="GO" id="GO:0003735">
    <property type="term" value="F:structural constituent of ribosome"/>
    <property type="evidence" value="ECO:0007669"/>
    <property type="project" value="TreeGrafter"/>
</dbReference>
<evidence type="ECO:0000256" key="2">
    <source>
        <dbReference type="ARBA" id="ARBA00022980"/>
    </source>
</evidence>
<dbReference type="GO" id="GO:0006412">
    <property type="term" value="P:translation"/>
    <property type="evidence" value="ECO:0007669"/>
    <property type="project" value="TreeGrafter"/>
</dbReference>
<dbReference type="GO" id="GO:0005840">
    <property type="term" value="C:ribosome"/>
    <property type="evidence" value="ECO:0007669"/>
    <property type="project" value="UniProtKB-KW"/>
</dbReference>
<name>X0YA14_9ZZZZ</name>
<dbReference type="GO" id="GO:0003729">
    <property type="term" value="F:mRNA binding"/>
    <property type="evidence" value="ECO:0007669"/>
    <property type="project" value="UniProtKB-ARBA"/>
</dbReference>
<protein>
    <recommendedName>
        <fullName evidence="4">S1 motif domain-containing protein</fullName>
    </recommendedName>
</protein>
<dbReference type="SMART" id="SM00316">
    <property type="entry name" value="S1"/>
    <property type="match status" value="3"/>
</dbReference>